<dbReference type="CDD" id="cd04301">
    <property type="entry name" value="NAT_SF"/>
    <property type="match status" value="1"/>
</dbReference>
<protein>
    <submittedName>
        <fullName evidence="4">GNAT family N-acetyltransferase</fullName>
    </submittedName>
</protein>
<organism evidence="4 5">
    <name type="scientific">Pseudoduganella aquatica</name>
    <dbReference type="NCBI Taxonomy" id="2660641"/>
    <lineage>
        <taxon>Bacteria</taxon>
        <taxon>Pseudomonadati</taxon>
        <taxon>Pseudomonadota</taxon>
        <taxon>Betaproteobacteria</taxon>
        <taxon>Burkholderiales</taxon>
        <taxon>Oxalobacteraceae</taxon>
        <taxon>Telluria group</taxon>
        <taxon>Pseudoduganella</taxon>
    </lineage>
</organism>
<dbReference type="InterPro" id="IPR000182">
    <property type="entry name" value="GNAT_dom"/>
</dbReference>
<dbReference type="PANTHER" id="PTHR43877">
    <property type="entry name" value="AMINOALKYLPHOSPHONATE N-ACETYLTRANSFERASE-RELATED-RELATED"/>
    <property type="match status" value="1"/>
</dbReference>
<comment type="caution">
    <text evidence="4">The sequence shown here is derived from an EMBL/GenBank/DDBJ whole genome shotgun (WGS) entry which is preliminary data.</text>
</comment>
<keyword evidence="5" id="KW-1185">Reference proteome</keyword>
<accession>A0A7X4KNF6</accession>
<evidence type="ECO:0000256" key="1">
    <source>
        <dbReference type="ARBA" id="ARBA00022679"/>
    </source>
</evidence>
<dbReference type="InterPro" id="IPR016181">
    <property type="entry name" value="Acyl_CoA_acyltransferase"/>
</dbReference>
<keyword evidence="1 4" id="KW-0808">Transferase</keyword>
<evidence type="ECO:0000313" key="5">
    <source>
        <dbReference type="Proteomes" id="UP000450676"/>
    </source>
</evidence>
<dbReference type="GO" id="GO:0016747">
    <property type="term" value="F:acyltransferase activity, transferring groups other than amino-acyl groups"/>
    <property type="evidence" value="ECO:0007669"/>
    <property type="project" value="InterPro"/>
</dbReference>
<sequence length="183" mass="19937">MTTSQTDHKLLRAARMDDVPRMEELIARSGIALSEGFYTPEQAQAVTRHVFGVDTQLVEDGTYFIIERDGQLLACGGWSKRATLFGADRTKTGPDRLLDPATEAGRIRAFFVAPSAARQGLGSMLMAHCQQEAAAQGFRTLELAATMPGVPLYLASGFEVTEPFELPLPGGVNVPLARMRKRI</sequence>
<evidence type="ECO:0000313" key="4">
    <source>
        <dbReference type="EMBL" id="MYN09178.1"/>
    </source>
</evidence>
<dbReference type="PANTHER" id="PTHR43877:SF1">
    <property type="entry name" value="ACETYLTRANSFERASE"/>
    <property type="match status" value="1"/>
</dbReference>
<feature type="domain" description="N-acetyltransferase" evidence="3">
    <location>
        <begin position="9"/>
        <end position="181"/>
    </location>
</feature>
<dbReference type="Pfam" id="PF00583">
    <property type="entry name" value="Acetyltransf_1"/>
    <property type="match status" value="1"/>
</dbReference>
<evidence type="ECO:0000259" key="3">
    <source>
        <dbReference type="PROSITE" id="PS51186"/>
    </source>
</evidence>
<dbReference type="EMBL" id="WWCU01000020">
    <property type="protein sequence ID" value="MYN09178.1"/>
    <property type="molecule type" value="Genomic_DNA"/>
</dbReference>
<dbReference type="AlphaFoldDB" id="A0A7X4KNF6"/>
<keyword evidence="2" id="KW-0012">Acyltransferase</keyword>
<dbReference type="SUPFAM" id="SSF55729">
    <property type="entry name" value="Acyl-CoA N-acyltransferases (Nat)"/>
    <property type="match status" value="1"/>
</dbReference>
<dbReference type="Gene3D" id="3.40.630.30">
    <property type="match status" value="1"/>
</dbReference>
<proteinExistence type="predicted"/>
<name>A0A7X4KNF6_9BURK</name>
<dbReference type="RefSeq" id="WP_161073477.1">
    <property type="nucleotide sequence ID" value="NZ_CP086370.1"/>
</dbReference>
<dbReference type="Proteomes" id="UP000450676">
    <property type="component" value="Unassembled WGS sequence"/>
</dbReference>
<dbReference type="PROSITE" id="PS51186">
    <property type="entry name" value="GNAT"/>
    <property type="match status" value="1"/>
</dbReference>
<reference evidence="4 5" key="1">
    <citation type="submission" date="2019-12" db="EMBL/GenBank/DDBJ databases">
        <title>Novel species isolated from a subtropical stream in China.</title>
        <authorList>
            <person name="Lu H."/>
        </authorList>
    </citation>
    <scope>NUCLEOTIDE SEQUENCE [LARGE SCALE GENOMIC DNA]</scope>
    <source>
        <strain evidence="4 5">FT127W</strain>
    </source>
</reference>
<dbReference type="InterPro" id="IPR050832">
    <property type="entry name" value="Bact_Acetyltransf"/>
</dbReference>
<evidence type="ECO:0000256" key="2">
    <source>
        <dbReference type="ARBA" id="ARBA00023315"/>
    </source>
</evidence>
<gene>
    <name evidence="4" type="ORF">GTP77_17790</name>
</gene>